<dbReference type="InterPro" id="IPR007516">
    <property type="entry name" value="Co_F420_Hydgase/DH_bsu_N"/>
</dbReference>
<gene>
    <name evidence="3" type="ORF">J0J18_08205</name>
</gene>
<evidence type="ECO:0000313" key="3">
    <source>
        <dbReference type="EMBL" id="MBN8121710.1"/>
    </source>
</evidence>
<dbReference type="RefSeq" id="WP_206622652.1">
    <property type="nucleotide sequence ID" value="NZ_JAFKOQ010000004.1"/>
</dbReference>
<organism evidence="3 4">
    <name type="scientific">Vibrio vulnificus</name>
    <dbReference type="NCBI Taxonomy" id="672"/>
    <lineage>
        <taxon>Bacteria</taxon>
        <taxon>Pseudomonadati</taxon>
        <taxon>Pseudomonadota</taxon>
        <taxon>Gammaproteobacteria</taxon>
        <taxon>Vibrionales</taxon>
        <taxon>Vibrionaceae</taxon>
        <taxon>Vibrio</taxon>
    </lineage>
</organism>
<comment type="caution">
    <text evidence="3">The sequence shown here is derived from an EMBL/GenBank/DDBJ whole genome shotgun (WGS) entry which is preliminary data.</text>
</comment>
<dbReference type="Pfam" id="PF04432">
    <property type="entry name" value="FrhB_FdhB_C"/>
    <property type="match status" value="1"/>
</dbReference>
<dbReference type="GO" id="GO:0033354">
    <property type="term" value="P:chlorophyll cycle"/>
    <property type="evidence" value="ECO:0007669"/>
    <property type="project" value="TreeGrafter"/>
</dbReference>
<protein>
    <submittedName>
        <fullName evidence="3">Coenzyme F420 hydrogenase/dehydrogenase, beta subunit C-terminal domain</fullName>
    </submittedName>
</protein>
<name>A0AAW4H9V3_VIBVL</name>
<evidence type="ECO:0000313" key="4">
    <source>
        <dbReference type="Proteomes" id="UP000664056"/>
    </source>
</evidence>
<dbReference type="InterPro" id="IPR007525">
    <property type="entry name" value="FrhB_FdhB_C"/>
</dbReference>
<dbReference type="AlphaFoldDB" id="A0AAW4H9V3"/>
<dbReference type="InterPro" id="IPR045220">
    <property type="entry name" value="FRHB/FDHB/HCAR-like"/>
</dbReference>
<evidence type="ECO:0000259" key="2">
    <source>
        <dbReference type="Pfam" id="PF04432"/>
    </source>
</evidence>
<proteinExistence type="predicted"/>
<reference evidence="3" key="1">
    <citation type="submission" date="2021-03" db="EMBL/GenBank/DDBJ databases">
        <title>Study of the foodborne Vibrio vulnificus isolates from China.</title>
        <authorList>
            <person name="Zheng Z."/>
            <person name="Ye L."/>
        </authorList>
    </citation>
    <scope>NUCLEOTIDE SEQUENCE</scope>
    <source>
        <strain evidence="3">Vv1582</strain>
    </source>
</reference>
<dbReference type="GO" id="GO:0090415">
    <property type="term" value="F:7-hydroxymethyl chlorophyll a reductase activity"/>
    <property type="evidence" value="ECO:0007669"/>
    <property type="project" value="TreeGrafter"/>
</dbReference>
<dbReference type="PANTHER" id="PTHR31332:SF0">
    <property type="entry name" value="7-HYDROXYMETHYL CHLOROPHYLL A REDUCTASE, CHLOROPLASTIC"/>
    <property type="match status" value="1"/>
</dbReference>
<dbReference type="Pfam" id="PF04422">
    <property type="entry name" value="FrhB_FdhB_N"/>
    <property type="match status" value="1"/>
</dbReference>
<sequence length="400" mass="44412">MTDVNKVIDKNLCTGCGICASVFDKKIEILKQDYNRPHCKERLNNDELAKFKKICPGINQKSVKSSNLHPIWGPILSSHIGYSNDDEIRFLGSSGGIVTRSLLYALESKLATLVVQISADGCNPLENTVKISRTRADLITATGSRYSPASPLESIIQIIDDNPNDKIAFVGKPCDCTALRNLMEIDRRVKDSVSLVISFFCAGTPSRNGVMQVTKALGIDESKNVDQFYFRGRGWPGKTTLRQEESVSYMEYSKSWGELLGPTIQNRCKFCADGTGEVADIVSADVWHSDDRGYPLFTESDGQGLILARSNLGNQLVKDMLSSGIISATQYNIDDLAKIQVTQFERKSTLLVRAVAKSLASFTFIRLKNQRALLTFRYLPLNKQLRVFVGSFIRAVKGRM</sequence>
<accession>A0AAW4H9V3</accession>
<dbReference type="Proteomes" id="UP000664056">
    <property type="component" value="Unassembled WGS sequence"/>
</dbReference>
<feature type="domain" description="Coenzyme F420 hydrogenase/dehydrogenase beta subunit C-terminal" evidence="2">
    <location>
        <begin position="165"/>
        <end position="331"/>
    </location>
</feature>
<dbReference type="EMBL" id="JAFKOQ010000004">
    <property type="protein sequence ID" value="MBN8121710.1"/>
    <property type="molecule type" value="Genomic_DNA"/>
</dbReference>
<evidence type="ECO:0000259" key="1">
    <source>
        <dbReference type="Pfam" id="PF04422"/>
    </source>
</evidence>
<dbReference type="PANTHER" id="PTHR31332">
    <property type="entry name" value="7-HYDROXYMETHYL CHLOROPHYLL A REDUCTASE, CHLOROPLASTIC"/>
    <property type="match status" value="1"/>
</dbReference>
<feature type="domain" description="Coenzyme F420 hydrogenase/dehydrogenase beta subunit N-terminal" evidence="1">
    <location>
        <begin position="81"/>
        <end position="156"/>
    </location>
</feature>